<comment type="caution">
    <text evidence="1">The sequence shown here is derived from an EMBL/GenBank/DDBJ whole genome shotgun (WGS) entry which is preliminary data.</text>
</comment>
<proteinExistence type="predicted"/>
<sequence>MFECLSLLTTEPDTAMRNTLSLLLLTLSTTAFAAGGHSHGKAELDIALDGNTLTLALEAPLESLVGFERAPKNANEQERVKKAAEKLRAADKLFVISADAACKLQSVKLASAVIDPALLGEAPAANAAGAKAAGAKEEGHADLDGEFVFRCDKPAAVKSVTVNLFDAFSLLQRVDARAASAKGQHAAKLNGKSRTLSW</sequence>
<protein>
    <recommendedName>
        <fullName evidence="3">DUF2796 domain-containing protein</fullName>
    </recommendedName>
</protein>
<dbReference type="InterPro" id="IPR021253">
    <property type="entry name" value="ZrgA-like"/>
</dbReference>
<dbReference type="EMBL" id="BAABLD010000008">
    <property type="protein sequence ID" value="GAA5164312.1"/>
    <property type="molecule type" value="Genomic_DNA"/>
</dbReference>
<name>A0ABP9QM47_9RHOO</name>
<accession>A0ABP9QM47</accession>
<gene>
    <name evidence="1" type="ORF">GCM10025770_17940</name>
</gene>
<dbReference type="Pfam" id="PF10986">
    <property type="entry name" value="ZrgA"/>
    <property type="match status" value="1"/>
</dbReference>
<reference evidence="2" key="1">
    <citation type="journal article" date="2019" name="Int. J. Syst. Evol. Microbiol.">
        <title>The Global Catalogue of Microorganisms (GCM) 10K type strain sequencing project: providing services to taxonomists for standard genome sequencing and annotation.</title>
        <authorList>
            <consortium name="The Broad Institute Genomics Platform"/>
            <consortium name="The Broad Institute Genome Sequencing Center for Infectious Disease"/>
            <person name="Wu L."/>
            <person name="Ma J."/>
        </authorList>
    </citation>
    <scope>NUCLEOTIDE SEQUENCE [LARGE SCALE GENOMIC DNA]</scope>
    <source>
        <strain evidence="2">JCM 18715</strain>
    </source>
</reference>
<evidence type="ECO:0000313" key="2">
    <source>
        <dbReference type="Proteomes" id="UP001500547"/>
    </source>
</evidence>
<keyword evidence="2" id="KW-1185">Reference proteome</keyword>
<dbReference type="Proteomes" id="UP001500547">
    <property type="component" value="Unassembled WGS sequence"/>
</dbReference>
<organism evidence="1 2">
    <name type="scientific">Viridibacterium curvum</name>
    <dbReference type="NCBI Taxonomy" id="1101404"/>
    <lineage>
        <taxon>Bacteria</taxon>
        <taxon>Pseudomonadati</taxon>
        <taxon>Pseudomonadota</taxon>
        <taxon>Betaproteobacteria</taxon>
        <taxon>Rhodocyclales</taxon>
        <taxon>Rhodocyclaceae</taxon>
        <taxon>Viridibacterium</taxon>
    </lineage>
</organism>
<evidence type="ECO:0008006" key="3">
    <source>
        <dbReference type="Google" id="ProtNLM"/>
    </source>
</evidence>
<evidence type="ECO:0000313" key="1">
    <source>
        <dbReference type="EMBL" id="GAA5164312.1"/>
    </source>
</evidence>